<evidence type="ECO:0000256" key="4">
    <source>
        <dbReference type="ARBA" id="ARBA00022801"/>
    </source>
</evidence>
<evidence type="ECO:0000259" key="11">
    <source>
        <dbReference type="Pfam" id="PF00326"/>
    </source>
</evidence>
<dbReference type="InterPro" id="IPR029058">
    <property type="entry name" value="AB_hydrolase_fold"/>
</dbReference>
<evidence type="ECO:0000256" key="7">
    <source>
        <dbReference type="ARBA" id="ARBA00032284"/>
    </source>
</evidence>
<sequence>MPASRSRSRQRKRPMNVQDLWALPRVGSPSPSPDGTQLLVPVTRYTLEANKSETRLWLVPTDAVRAGRGGKDDPARPITAENTASTSPSWSPDGVRFAFLRKPGGEKGEGDQSTQKPGPRFPDQAQLYVQSLEGGEAERLTDLPFGVSAPRWFPDGRRVAFFSPVYEAAPGLADTVAKKKEQADSPVTARTTERRFFRYWDTWLTDERVLHVFVLDTETGELVDLTPRFHQIPHGTDWCEFAVSPDGAEVAMSALRKPTDELVGGLFVTSVPARLFDVAEAQGTEGFARAVGSADRLHASGGEPKKARRGKRRVAQLPDPYDIAPDFATSADHPVYSPDGRWLVFGVQKERDFYADRVRLVAHDRESGKQTVLTEDWDYSASGWSFAPDGRTLYLTAEIRARNAFWALDVVRAARSPKANPPIELVRGGTFGAPKLAGDRILADISYINRPSEIVSVDLEGGDLVRTTAFTEPGLADIQICEHEEVYFEGAEGDKVHMIIVYPPGVKKPPRGGRLRRKLPLVHMIHGGPHGVFGDQWHWRWCAQVFASPGYVCALVNFHGSTSWGQDFAASILGRWGDQPYIDVMNATDYLIDRGIVDPKRMAVTGGSYGGYLVSWIASQTKRFRCAINHAGVADLQTQYASDVTHGRRRAIGGEAWDDLEGLDRYNPMRHAKGFHTPMLILHGEKDYRVPYAHAIETYNVYKAMGKKARLVVYSDENHWILKPRNNEYWYGEVLGWLDKYLKK</sequence>
<evidence type="ECO:0000256" key="10">
    <source>
        <dbReference type="SAM" id="MobiDB-lite"/>
    </source>
</evidence>
<accession>A0A956NGT2</accession>
<feature type="domain" description="Peptidase S9 prolyl oligopeptidase catalytic" evidence="11">
    <location>
        <begin position="537"/>
        <end position="744"/>
    </location>
</feature>
<keyword evidence="6" id="KW-0007">Acetylation</keyword>
<dbReference type="InterPro" id="IPR002471">
    <property type="entry name" value="Pept_S9_AS"/>
</dbReference>
<keyword evidence="3" id="KW-0732">Signal</keyword>
<evidence type="ECO:0000256" key="3">
    <source>
        <dbReference type="ARBA" id="ARBA00022729"/>
    </source>
</evidence>
<evidence type="ECO:0000256" key="8">
    <source>
        <dbReference type="ARBA" id="ARBA00032596"/>
    </source>
</evidence>
<dbReference type="SUPFAM" id="SSF53474">
    <property type="entry name" value="alpha/beta-Hydrolases"/>
    <property type="match status" value="1"/>
</dbReference>
<protein>
    <recommendedName>
        <fullName evidence="8">Acyl-peptide hydrolase</fullName>
    </recommendedName>
    <alternativeName>
        <fullName evidence="7">Acylaminoacyl-peptidase</fullName>
    </alternativeName>
</protein>
<dbReference type="GO" id="GO:0004252">
    <property type="term" value="F:serine-type endopeptidase activity"/>
    <property type="evidence" value="ECO:0007669"/>
    <property type="project" value="InterPro"/>
</dbReference>
<dbReference type="Gene3D" id="2.120.10.30">
    <property type="entry name" value="TolB, C-terminal domain"/>
    <property type="match status" value="2"/>
</dbReference>
<evidence type="ECO:0000256" key="1">
    <source>
        <dbReference type="ARBA" id="ARBA00010040"/>
    </source>
</evidence>
<feature type="region of interest" description="Disordered" evidence="10">
    <location>
        <begin position="65"/>
        <end position="122"/>
    </location>
</feature>
<dbReference type="PANTHER" id="PTHR42776">
    <property type="entry name" value="SERINE PEPTIDASE S9 FAMILY MEMBER"/>
    <property type="match status" value="1"/>
</dbReference>
<comment type="similarity">
    <text evidence="1">Belongs to the peptidase S9C family.</text>
</comment>
<dbReference type="Gene3D" id="3.40.50.1820">
    <property type="entry name" value="alpha/beta hydrolase"/>
    <property type="match status" value="1"/>
</dbReference>
<dbReference type="GO" id="GO:0006508">
    <property type="term" value="P:proteolysis"/>
    <property type="evidence" value="ECO:0007669"/>
    <property type="project" value="UniProtKB-KW"/>
</dbReference>
<evidence type="ECO:0000256" key="2">
    <source>
        <dbReference type="ARBA" id="ARBA00022670"/>
    </source>
</evidence>
<organism evidence="12 13">
    <name type="scientific">Eiseniibacteriota bacterium</name>
    <dbReference type="NCBI Taxonomy" id="2212470"/>
    <lineage>
        <taxon>Bacteria</taxon>
        <taxon>Candidatus Eiseniibacteriota</taxon>
    </lineage>
</organism>
<dbReference type="PANTHER" id="PTHR42776:SF13">
    <property type="entry name" value="DIPEPTIDYL-PEPTIDASE 5"/>
    <property type="match status" value="1"/>
</dbReference>
<dbReference type="Pfam" id="PF00326">
    <property type="entry name" value="Peptidase_S9"/>
    <property type="match status" value="1"/>
</dbReference>
<evidence type="ECO:0000313" key="12">
    <source>
        <dbReference type="EMBL" id="MCA9758908.1"/>
    </source>
</evidence>
<dbReference type="InterPro" id="IPR011659">
    <property type="entry name" value="WD40"/>
</dbReference>
<dbReference type="PROSITE" id="PS00708">
    <property type="entry name" value="PRO_ENDOPEP_SER"/>
    <property type="match status" value="1"/>
</dbReference>
<dbReference type="Pfam" id="PF07676">
    <property type="entry name" value="PD40"/>
    <property type="match status" value="2"/>
</dbReference>
<proteinExistence type="inferred from homology"/>
<reference evidence="12" key="2">
    <citation type="journal article" date="2021" name="Microbiome">
        <title>Successional dynamics and alternative stable states in a saline activated sludge microbial community over 9 years.</title>
        <authorList>
            <person name="Wang Y."/>
            <person name="Ye J."/>
            <person name="Ju F."/>
            <person name="Liu L."/>
            <person name="Boyd J.A."/>
            <person name="Deng Y."/>
            <person name="Parks D.H."/>
            <person name="Jiang X."/>
            <person name="Yin X."/>
            <person name="Woodcroft B.J."/>
            <person name="Tyson G.W."/>
            <person name="Hugenholtz P."/>
            <person name="Polz M.F."/>
            <person name="Zhang T."/>
        </authorList>
    </citation>
    <scope>NUCLEOTIDE SEQUENCE</scope>
    <source>
        <strain evidence="12">HKST-UBA02</strain>
    </source>
</reference>
<feature type="region of interest" description="Disordered" evidence="10">
    <location>
        <begin position="1"/>
        <end position="38"/>
    </location>
</feature>
<dbReference type="Proteomes" id="UP000739538">
    <property type="component" value="Unassembled WGS sequence"/>
</dbReference>
<comment type="caution">
    <text evidence="12">The sequence shown here is derived from an EMBL/GenBank/DDBJ whole genome shotgun (WGS) entry which is preliminary data.</text>
</comment>
<keyword evidence="4" id="KW-0378">Hydrolase</keyword>
<evidence type="ECO:0000256" key="6">
    <source>
        <dbReference type="ARBA" id="ARBA00022990"/>
    </source>
</evidence>
<evidence type="ECO:0000256" key="5">
    <source>
        <dbReference type="ARBA" id="ARBA00022825"/>
    </source>
</evidence>
<comment type="function">
    <text evidence="9">This enzyme catalyzes the hydrolysis of the N-terminal peptide bond of an N-acetylated peptide to generate an N-acetylated amino acid and a peptide with a free N-terminus. It preferentially cleaves off Ac-Ala, Ac-Met and Ac-Ser. Also, involved in the degradation of oxidized and glycated proteins.</text>
</comment>
<reference evidence="12" key="1">
    <citation type="submission" date="2020-04" db="EMBL/GenBank/DDBJ databases">
        <authorList>
            <person name="Zhang T."/>
        </authorList>
    </citation>
    <scope>NUCLEOTIDE SEQUENCE</scope>
    <source>
        <strain evidence="12">HKST-UBA02</strain>
    </source>
</reference>
<dbReference type="InterPro" id="IPR011042">
    <property type="entry name" value="6-blade_b-propeller_TolB-like"/>
</dbReference>
<name>A0A956NGT2_UNCEI</name>
<gene>
    <name evidence="12" type="ORF">KDA27_24145</name>
</gene>
<dbReference type="InterPro" id="IPR001375">
    <property type="entry name" value="Peptidase_S9_cat"/>
</dbReference>
<keyword evidence="2" id="KW-0645">Protease</keyword>
<evidence type="ECO:0000313" key="13">
    <source>
        <dbReference type="Proteomes" id="UP000739538"/>
    </source>
</evidence>
<dbReference type="AlphaFoldDB" id="A0A956NGT2"/>
<evidence type="ECO:0000256" key="9">
    <source>
        <dbReference type="ARBA" id="ARBA00045885"/>
    </source>
</evidence>
<feature type="compositionally biased region" description="Polar residues" evidence="10">
    <location>
        <begin position="80"/>
        <end position="90"/>
    </location>
</feature>
<keyword evidence="5" id="KW-0720">Serine protease</keyword>
<dbReference type="FunFam" id="3.40.50.1820:FF:000028">
    <property type="entry name" value="S9 family peptidase"/>
    <property type="match status" value="1"/>
</dbReference>
<feature type="compositionally biased region" description="Basic residues" evidence="10">
    <location>
        <begin position="1"/>
        <end position="14"/>
    </location>
</feature>
<dbReference type="SUPFAM" id="SSF82171">
    <property type="entry name" value="DPP6 N-terminal domain-like"/>
    <property type="match status" value="1"/>
</dbReference>
<dbReference type="EMBL" id="JAGQHS010000229">
    <property type="protein sequence ID" value="MCA9758908.1"/>
    <property type="molecule type" value="Genomic_DNA"/>
</dbReference>